<keyword evidence="2" id="KW-1185">Reference proteome</keyword>
<reference evidence="1 2" key="1">
    <citation type="journal article" date="2023" name="Science">
        <title>Complex scaffold remodeling in plant triterpene biosynthesis.</title>
        <authorList>
            <person name="De La Pena R."/>
            <person name="Hodgson H."/>
            <person name="Liu J.C."/>
            <person name="Stephenson M.J."/>
            <person name="Martin A.C."/>
            <person name="Owen C."/>
            <person name="Harkess A."/>
            <person name="Leebens-Mack J."/>
            <person name="Jimenez L.E."/>
            <person name="Osbourn A."/>
            <person name="Sattely E.S."/>
        </authorList>
    </citation>
    <scope>NUCLEOTIDE SEQUENCE [LARGE SCALE GENOMIC DNA]</scope>
    <source>
        <strain evidence="2">cv. JPN11</strain>
        <tissue evidence="1">Leaf</tissue>
    </source>
</reference>
<comment type="caution">
    <text evidence="1">The sequence shown here is derived from an EMBL/GenBank/DDBJ whole genome shotgun (WGS) entry which is preliminary data.</text>
</comment>
<name>A0ACC1WUT6_MELAZ</name>
<keyword evidence="1" id="KW-0808">Transferase</keyword>
<keyword evidence="1" id="KW-0418">Kinase</keyword>
<protein>
    <submittedName>
        <fullName evidence="1">Serine/threonine protein kinase</fullName>
    </submittedName>
</protein>
<evidence type="ECO:0000313" key="1">
    <source>
        <dbReference type="EMBL" id="KAJ4702659.1"/>
    </source>
</evidence>
<keyword evidence="1" id="KW-0723">Serine/threonine-protein kinase</keyword>
<evidence type="ECO:0000313" key="2">
    <source>
        <dbReference type="Proteomes" id="UP001164539"/>
    </source>
</evidence>
<sequence length="103" mass="12019">MAFPDHVMEIIDPSMIFEEENPDENVEHGIEERALNIDIDSQAHMHRKLEECLVSVMRTGLLCSTASPRERLAMNDVVNNLHAIRNSFPRFQQKENMSRRRKT</sequence>
<gene>
    <name evidence="1" type="ORF">OWV82_022671</name>
</gene>
<proteinExistence type="predicted"/>
<dbReference type="Proteomes" id="UP001164539">
    <property type="component" value="Chromosome 13"/>
</dbReference>
<accession>A0ACC1WUT6</accession>
<organism evidence="1 2">
    <name type="scientific">Melia azedarach</name>
    <name type="common">Chinaberry tree</name>
    <dbReference type="NCBI Taxonomy" id="155640"/>
    <lineage>
        <taxon>Eukaryota</taxon>
        <taxon>Viridiplantae</taxon>
        <taxon>Streptophyta</taxon>
        <taxon>Embryophyta</taxon>
        <taxon>Tracheophyta</taxon>
        <taxon>Spermatophyta</taxon>
        <taxon>Magnoliopsida</taxon>
        <taxon>eudicotyledons</taxon>
        <taxon>Gunneridae</taxon>
        <taxon>Pentapetalae</taxon>
        <taxon>rosids</taxon>
        <taxon>malvids</taxon>
        <taxon>Sapindales</taxon>
        <taxon>Meliaceae</taxon>
        <taxon>Melia</taxon>
    </lineage>
</organism>
<dbReference type="EMBL" id="CM051406">
    <property type="protein sequence ID" value="KAJ4702659.1"/>
    <property type="molecule type" value="Genomic_DNA"/>
</dbReference>